<dbReference type="EnsemblPlants" id="AUR62018142-RA">
    <property type="protein sequence ID" value="AUR62018142-RA:cds"/>
    <property type="gene ID" value="AUR62018142"/>
</dbReference>
<dbReference type="InterPro" id="IPR014710">
    <property type="entry name" value="RmlC-like_jellyroll"/>
</dbReference>
<keyword evidence="3" id="KW-0472">Membrane</keyword>
<dbReference type="PANTHER" id="PTHR45651:SF50">
    <property type="entry name" value="CYCLIC NUCLEOTIDE-GATED ION CHANNEL 2"/>
    <property type="match status" value="1"/>
</dbReference>
<name>A0A803LSE8_CHEQI</name>
<evidence type="ECO:0000256" key="2">
    <source>
        <dbReference type="ARBA" id="ARBA00023303"/>
    </source>
</evidence>
<feature type="transmembrane region" description="Helical" evidence="3">
    <location>
        <begin position="204"/>
        <end position="226"/>
    </location>
</feature>
<keyword evidence="3" id="KW-1133">Transmembrane helix</keyword>
<feature type="transmembrane region" description="Helical" evidence="3">
    <location>
        <begin position="85"/>
        <end position="106"/>
    </location>
</feature>
<evidence type="ECO:0000256" key="1">
    <source>
        <dbReference type="ARBA" id="ARBA00023286"/>
    </source>
</evidence>
<protein>
    <recommendedName>
        <fullName evidence="4">Cyclic nucleotide-binding domain-containing protein</fullName>
    </recommendedName>
</protein>
<dbReference type="SUPFAM" id="SSF81324">
    <property type="entry name" value="Voltage-gated potassium channels"/>
    <property type="match status" value="1"/>
</dbReference>
<evidence type="ECO:0000256" key="3">
    <source>
        <dbReference type="SAM" id="Phobius"/>
    </source>
</evidence>
<sequence>MHALKSGFLYSTPLVVIELAKGKRGSLQRWPTGLFGPILDPRSERVRRWNRVILLARAVALAIDPVFFYALSIGRDGSCLYMDGVLAAVVTVIRTCVDAVHLWHVWLQFRLAYVSRESLVVGCGKLVWDARAIASHYGHSLKGFWFDLYVILPIPQIVIWSIVPMLLKQDRIQILMTILLLIILFQFLPKVHHSIYLMRKMQKVTGYIFGTIWWGFGLNLIAYFIASHVVGGCWYVLAIQRVAACLSQQCNKKGNCNMSLSCSKGICYQFFQRPSTIERCNANSTVTNMSFCLDDNGPFSYGIYSSAIPVISSNAVIIKILYPISWGLFQLSTFGNNLTPTSQWAEVLFCMCLVLGGLMLFTLLIGNIQVFLHTVMAKKRKMQLRCRDMEWWMRRRQLPSRLRRRVSHFERQSWLTTGGVDEMELIKDLPEGLRRDIKRYLCLDLIKKVPLFHCLDDLILDNICDRVKPLIYCQDEKIMREGDPVQRMVFIVRGRIKSNQNLSKGLVATDILQPGAFLGDELLSWSLRRPFLHRLPASSATFFCLESTEAFGLDAYDLRYITEHFRYKFANDSLRRTLRYHSSNWRTWAAVNIQFAWRRYMKRTRGSGTHVVSHNGDTEKRLLQFAAMFMSIRPHDHLD</sequence>
<dbReference type="SUPFAM" id="SSF51206">
    <property type="entry name" value="cAMP-binding domain-like"/>
    <property type="match status" value="1"/>
</dbReference>
<dbReference type="InterPro" id="IPR018490">
    <property type="entry name" value="cNMP-bd_dom_sf"/>
</dbReference>
<dbReference type="CDD" id="cd00038">
    <property type="entry name" value="CAP_ED"/>
    <property type="match status" value="1"/>
</dbReference>
<accession>A0A803LSE8</accession>
<keyword evidence="1" id="KW-0813">Transport</keyword>
<evidence type="ECO:0000313" key="6">
    <source>
        <dbReference type="Proteomes" id="UP000596660"/>
    </source>
</evidence>
<feature type="transmembrane region" description="Helical" evidence="3">
    <location>
        <begin position="52"/>
        <end position="73"/>
    </location>
</feature>
<evidence type="ECO:0000313" key="5">
    <source>
        <dbReference type="EnsemblPlants" id="AUR62018142-RA:cds"/>
    </source>
</evidence>
<dbReference type="InterPro" id="IPR000595">
    <property type="entry name" value="cNMP-bd_dom"/>
</dbReference>
<evidence type="ECO:0000259" key="4">
    <source>
        <dbReference type="PROSITE" id="PS50042"/>
    </source>
</evidence>
<proteinExistence type="predicted"/>
<keyword evidence="6" id="KW-1185">Reference proteome</keyword>
<keyword evidence="1" id="KW-0406">Ion transport</keyword>
<reference evidence="5" key="2">
    <citation type="submission" date="2021-03" db="UniProtKB">
        <authorList>
            <consortium name="EnsemblPlants"/>
        </authorList>
    </citation>
    <scope>IDENTIFICATION</scope>
</reference>
<organism evidence="5 6">
    <name type="scientific">Chenopodium quinoa</name>
    <name type="common">Quinoa</name>
    <dbReference type="NCBI Taxonomy" id="63459"/>
    <lineage>
        <taxon>Eukaryota</taxon>
        <taxon>Viridiplantae</taxon>
        <taxon>Streptophyta</taxon>
        <taxon>Embryophyta</taxon>
        <taxon>Tracheophyta</taxon>
        <taxon>Spermatophyta</taxon>
        <taxon>Magnoliopsida</taxon>
        <taxon>eudicotyledons</taxon>
        <taxon>Gunneridae</taxon>
        <taxon>Pentapetalae</taxon>
        <taxon>Caryophyllales</taxon>
        <taxon>Chenopodiaceae</taxon>
        <taxon>Chenopodioideae</taxon>
        <taxon>Atripliceae</taxon>
        <taxon>Chenopodium</taxon>
    </lineage>
</organism>
<feature type="domain" description="Cyclic nucleotide-binding" evidence="4">
    <location>
        <begin position="451"/>
        <end position="530"/>
    </location>
</feature>
<dbReference type="GO" id="GO:0016020">
    <property type="term" value="C:membrane"/>
    <property type="evidence" value="ECO:0007669"/>
    <property type="project" value="UniProtKB-SubCell"/>
</dbReference>
<feature type="transmembrane region" description="Helical" evidence="3">
    <location>
        <begin position="172"/>
        <end position="192"/>
    </location>
</feature>
<feature type="transmembrane region" description="Helical" evidence="3">
    <location>
        <begin position="144"/>
        <end position="166"/>
    </location>
</feature>
<keyword evidence="1" id="KW-1071">Ligand-gated ion channel</keyword>
<keyword evidence="2" id="KW-0407">Ion channel</keyword>
<dbReference type="GO" id="GO:0034220">
    <property type="term" value="P:monoatomic ion transmembrane transport"/>
    <property type="evidence" value="ECO:0007669"/>
    <property type="project" value="UniProtKB-KW"/>
</dbReference>
<feature type="transmembrane region" description="Helical" evidence="3">
    <location>
        <begin position="344"/>
        <end position="372"/>
    </location>
</feature>
<reference evidence="5" key="1">
    <citation type="journal article" date="2017" name="Nature">
        <title>The genome of Chenopodium quinoa.</title>
        <authorList>
            <person name="Jarvis D.E."/>
            <person name="Ho Y.S."/>
            <person name="Lightfoot D.J."/>
            <person name="Schmoeckel S.M."/>
            <person name="Li B."/>
            <person name="Borm T.J.A."/>
            <person name="Ohyanagi H."/>
            <person name="Mineta K."/>
            <person name="Michell C.T."/>
            <person name="Saber N."/>
            <person name="Kharbatia N.M."/>
            <person name="Rupper R.R."/>
            <person name="Sharp A.R."/>
            <person name="Dally N."/>
            <person name="Boughton B.A."/>
            <person name="Woo Y.H."/>
            <person name="Gao G."/>
            <person name="Schijlen E.G.W.M."/>
            <person name="Guo X."/>
            <person name="Momin A.A."/>
            <person name="Negrao S."/>
            <person name="Al-Babili S."/>
            <person name="Gehring C."/>
            <person name="Roessner U."/>
            <person name="Jung C."/>
            <person name="Murphy K."/>
            <person name="Arold S.T."/>
            <person name="Gojobori T."/>
            <person name="van der Linden C.G."/>
            <person name="van Loo E.N."/>
            <person name="Jellen E.N."/>
            <person name="Maughan P.J."/>
            <person name="Tester M."/>
        </authorList>
    </citation>
    <scope>NUCLEOTIDE SEQUENCE [LARGE SCALE GENOMIC DNA]</scope>
    <source>
        <strain evidence="5">cv. PI 614886</strain>
    </source>
</reference>
<dbReference type="PANTHER" id="PTHR45651">
    <property type="entry name" value="CYCLIC NUCLEOTIDE-GATED ION CHANNEL 15-RELATED-RELATED"/>
    <property type="match status" value="1"/>
</dbReference>
<dbReference type="OMA" id="TIGFPCL"/>
<dbReference type="Gene3D" id="1.10.287.630">
    <property type="entry name" value="Helix hairpin bin"/>
    <property type="match status" value="1"/>
</dbReference>
<dbReference type="Proteomes" id="UP000596660">
    <property type="component" value="Unplaced"/>
</dbReference>
<dbReference type="AlphaFoldDB" id="A0A803LSE8"/>
<dbReference type="Gramene" id="AUR62018142-RA">
    <property type="protein sequence ID" value="AUR62018142-RA:cds"/>
    <property type="gene ID" value="AUR62018142"/>
</dbReference>
<dbReference type="Gene3D" id="2.60.120.10">
    <property type="entry name" value="Jelly Rolls"/>
    <property type="match status" value="1"/>
</dbReference>
<dbReference type="PROSITE" id="PS50042">
    <property type="entry name" value="CNMP_BINDING_3"/>
    <property type="match status" value="1"/>
</dbReference>
<keyword evidence="3" id="KW-0812">Transmembrane</keyword>